<dbReference type="Proteomes" id="UP001295684">
    <property type="component" value="Unassembled WGS sequence"/>
</dbReference>
<reference evidence="2" key="1">
    <citation type="submission" date="2023-07" db="EMBL/GenBank/DDBJ databases">
        <authorList>
            <consortium name="AG Swart"/>
            <person name="Singh M."/>
            <person name="Singh A."/>
            <person name="Seah K."/>
            <person name="Emmerich C."/>
        </authorList>
    </citation>
    <scope>NUCLEOTIDE SEQUENCE</scope>
    <source>
        <strain evidence="2">DP1</strain>
    </source>
</reference>
<evidence type="ECO:0000313" key="2">
    <source>
        <dbReference type="EMBL" id="CAI2384623.1"/>
    </source>
</evidence>
<organism evidence="2 3">
    <name type="scientific">Euplotes crassus</name>
    <dbReference type="NCBI Taxonomy" id="5936"/>
    <lineage>
        <taxon>Eukaryota</taxon>
        <taxon>Sar</taxon>
        <taxon>Alveolata</taxon>
        <taxon>Ciliophora</taxon>
        <taxon>Intramacronucleata</taxon>
        <taxon>Spirotrichea</taxon>
        <taxon>Hypotrichia</taxon>
        <taxon>Euplotida</taxon>
        <taxon>Euplotidae</taxon>
        <taxon>Moneuplotes</taxon>
    </lineage>
</organism>
<evidence type="ECO:0000256" key="1">
    <source>
        <dbReference type="SAM" id="Phobius"/>
    </source>
</evidence>
<keyword evidence="1" id="KW-1133">Transmembrane helix</keyword>
<keyword evidence="3" id="KW-1185">Reference proteome</keyword>
<keyword evidence="1" id="KW-0472">Membrane</keyword>
<feature type="transmembrane region" description="Helical" evidence="1">
    <location>
        <begin position="39"/>
        <end position="64"/>
    </location>
</feature>
<feature type="transmembrane region" description="Helical" evidence="1">
    <location>
        <begin position="6"/>
        <end position="32"/>
    </location>
</feature>
<evidence type="ECO:0000313" key="3">
    <source>
        <dbReference type="Proteomes" id="UP001295684"/>
    </source>
</evidence>
<protein>
    <submittedName>
        <fullName evidence="2">Uncharacterized protein</fullName>
    </submittedName>
</protein>
<dbReference type="EMBL" id="CAMPGE010026958">
    <property type="protein sequence ID" value="CAI2384623.1"/>
    <property type="molecule type" value="Genomic_DNA"/>
</dbReference>
<dbReference type="AlphaFoldDB" id="A0AAD2D9P7"/>
<sequence>MVSSCTLFISSSLAFSSSSFLTFAFLALLNILSTNALSFFNFFFPLLSLPLSPFLVFSTTLVFLTSEEADFWGSILVFISIFI</sequence>
<keyword evidence="1" id="KW-0812">Transmembrane</keyword>
<accession>A0AAD2D9P7</accession>
<comment type="caution">
    <text evidence="2">The sequence shown here is derived from an EMBL/GenBank/DDBJ whole genome shotgun (WGS) entry which is preliminary data.</text>
</comment>
<name>A0AAD2D9P7_EUPCR</name>
<proteinExistence type="predicted"/>
<gene>
    <name evidence="2" type="ORF">ECRASSUSDP1_LOCUS26157</name>
</gene>